<evidence type="ECO:0000256" key="10">
    <source>
        <dbReference type="SAM" id="MobiDB-lite"/>
    </source>
</evidence>
<feature type="transmembrane region" description="Helical" evidence="11">
    <location>
        <begin position="97"/>
        <end position="118"/>
    </location>
</feature>
<evidence type="ECO:0000256" key="5">
    <source>
        <dbReference type="ARBA" id="ARBA00022741"/>
    </source>
</evidence>
<organism evidence="12 13">
    <name type="scientific">Prauserella shujinwangii</name>
    <dbReference type="NCBI Taxonomy" id="1453103"/>
    <lineage>
        <taxon>Bacteria</taxon>
        <taxon>Bacillati</taxon>
        <taxon>Actinomycetota</taxon>
        <taxon>Actinomycetes</taxon>
        <taxon>Pseudonocardiales</taxon>
        <taxon>Pseudonocardiaceae</taxon>
        <taxon>Prauserella</taxon>
    </lineage>
</organism>
<dbReference type="EMBL" id="PVNH01000013">
    <property type="protein sequence ID" value="PRX43973.1"/>
    <property type="molecule type" value="Genomic_DNA"/>
</dbReference>
<evidence type="ECO:0000256" key="1">
    <source>
        <dbReference type="ARBA" id="ARBA00004162"/>
    </source>
</evidence>
<dbReference type="NCBIfam" id="TIGR03919">
    <property type="entry name" value="T7SS_EccB"/>
    <property type="match status" value="1"/>
</dbReference>
<keyword evidence="8 11" id="KW-1133">Transmembrane helix</keyword>
<protein>
    <submittedName>
        <fullName evidence="12">Type VII secretion protein EccB</fullName>
    </submittedName>
</protein>
<evidence type="ECO:0000256" key="2">
    <source>
        <dbReference type="ARBA" id="ARBA00008149"/>
    </source>
</evidence>
<feature type="region of interest" description="Disordered" evidence="10">
    <location>
        <begin position="570"/>
        <end position="595"/>
    </location>
</feature>
<evidence type="ECO:0000313" key="13">
    <source>
        <dbReference type="Proteomes" id="UP000238362"/>
    </source>
</evidence>
<comment type="similarity">
    <text evidence="2">Belongs to the EccB family.</text>
</comment>
<dbReference type="PANTHER" id="PTHR40765:SF2">
    <property type="entry name" value="ESX-2 SECRETION SYSTEM ATPASE ECCB2"/>
    <property type="match status" value="1"/>
</dbReference>
<keyword evidence="9 11" id="KW-0472">Membrane</keyword>
<dbReference type="Proteomes" id="UP000238362">
    <property type="component" value="Unassembled WGS sequence"/>
</dbReference>
<comment type="caution">
    <text evidence="12">The sequence shown here is derived from an EMBL/GenBank/DDBJ whole genome shotgun (WGS) entry which is preliminary data.</text>
</comment>
<dbReference type="AlphaFoldDB" id="A0A2T0LLR0"/>
<dbReference type="GO" id="GO:0005576">
    <property type="term" value="C:extracellular region"/>
    <property type="evidence" value="ECO:0007669"/>
    <property type="project" value="TreeGrafter"/>
</dbReference>
<keyword evidence="13" id="KW-1185">Reference proteome</keyword>
<sequence>MTDIRSFFPSIMQLSWQPIPDTPRRYELVETNTERSPYGYPAEPYRDWESCRSRMPSTPTTKSQVQAYQFVLRRMQSALVRKDAVMLHDPMRTHSRATIVGVVLSAIAMLGFIIFGFFKPAPTPPDSGIVIGEQSGSIYVVSENPKKLIPTFNLASARLILLAQQQQGEEGQGGAAQGGGAVEVVEANVVPDEQLKDIPRGRLQGIPNGPELLPTADQRVSDHWAVCDNFKIDRSLPDAEAREQAETKTTVYAGLSELGEELAQNEAILASADDGKHYLIYRQPGDANRTANAVRAEVDLSAGSVRAALRLDEDQARHISMGLLNAIPAVGELVPPEIDGQGNPPEGYEIESYPVGTVFSTPRADGKDFYVVTRTGIQEVSEAVADMILFENTATTGDDVPVVEPDDVTGLPTVTEGDPGALEVSHYPQSVPTVLNPGRYPVSCLGWTVRGEGASEESRTAVYVGSVPPGPKNAANEVQAVEIGQPSPDGWKIDYFYMKPGFAAVVRSATTEDTFGRGNIQLVSDRGMRYGVPDVTTAQALGLGEQDPAPESILKLLPVGASLNTQDVGRTFDSVPVDPDAGTFDTSDDAAAGGN</sequence>
<evidence type="ECO:0000256" key="8">
    <source>
        <dbReference type="ARBA" id="ARBA00022989"/>
    </source>
</evidence>
<comment type="subcellular location">
    <subcellularLocation>
        <location evidence="1">Cell membrane</location>
        <topology evidence="1">Single-pass membrane protein</topology>
    </subcellularLocation>
</comment>
<name>A0A2T0LLR0_9PSEU</name>
<dbReference type="PANTHER" id="PTHR40765">
    <property type="entry name" value="ESX-2 SECRETION SYSTEM ATPASE ECCB2"/>
    <property type="match status" value="1"/>
</dbReference>
<keyword evidence="7" id="KW-0067">ATP-binding</keyword>
<accession>A0A2T0LLR0</accession>
<evidence type="ECO:0000256" key="3">
    <source>
        <dbReference type="ARBA" id="ARBA00022475"/>
    </source>
</evidence>
<evidence type="ECO:0000256" key="7">
    <source>
        <dbReference type="ARBA" id="ARBA00022840"/>
    </source>
</evidence>
<proteinExistence type="inferred from homology"/>
<dbReference type="Gene3D" id="2.40.50.910">
    <property type="entry name" value="Type VII secretion system EccB, repeat 3 domain"/>
    <property type="match status" value="1"/>
</dbReference>
<keyword evidence="6" id="KW-0378">Hydrolase</keyword>
<evidence type="ECO:0000256" key="4">
    <source>
        <dbReference type="ARBA" id="ARBA00022692"/>
    </source>
</evidence>
<evidence type="ECO:0000256" key="6">
    <source>
        <dbReference type="ARBA" id="ARBA00022801"/>
    </source>
</evidence>
<dbReference type="InterPro" id="IPR042485">
    <property type="entry name" value="T7SS_EccB_R3"/>
</dbReference>
<evidence type="ECO:0000256" key="9">
    <source>
        <dbReference type="ARBA" id="ARBA00023136"/>
    </source>
</evidence>
<gene>
    <name evidence="12" type="ORF">B0I33_113139</name>
</gene>
<keyword evidence="3" id="KW-1003">Cell membrane</keyword>
<dbReference type="GO" id="GO:0016787">
    <property type="term" value="F:hydrolase activity"/>
    <property type="evidence" value="ECO:0007669"/>
    <property type="project" value="UniProtKB-KW"/>
</dbReference>
<dbReference type="GO" id="GO:0005886">
    <property type="term" value="C:plasma membrane"/>
    <property type="evidence" value="ECO:0007669"/>
    <property type="project" value="UniProtKB-SubCell"/>
</dbReference>
<dbReference type="InterPro" id="IPR007795">
    <property type="entry name" value="T7SS_EccB"/>
</dbReference>
<dbReference type="Pfam" id="PF05108">
    <property type="entry name" value="T7SS_ESX1_EccB"/>
    <property type="match status" value="1"/>
</dbReference>
<evidence type="ECO:0000256" key="11">
    <source>
        <dbReference type="SAM" id="Phobius"/>
    </source>
</evidence>
<evidence type="ECO:0000313" key="12">
    <source>
        <dbReference type="EMBL" id="PRX43973.1"/>
    </source>
</evidence>
<keyword evidence="4 11" id="KW-0812">Transmembrane</keyword>
<dbReference type="InterPro" id="IPR044857">
    <property type="entry name" value="T7SS_EccB_R1"/>
</dbReference>
<reference evidence="12 13" key="1">
    <citation type="submission" date="2018-03" db="EMBL/GenBank/DDBJ databases">
        <title>Genomic Encyclopedia of Type Strains, Phase III (KMG-III): the genomes of soil and plant-associated and newly described type strains.</title>
        <authorList>
            <person name="Whitman W."/>
        </authorList>
    </citation>
    <scope>NUCLEOTIDE SEQUENCE [LARGE SCALE GENOMIC DNA]</scope>
    <source>
        <strain evidence="12 13">CGMCC 4.7125</strain>
    </source>
</reference>
<keyword evidence="5" id="KW-0547">Nucleotide-binding</keyword>
<dbReference type="Gene3D" id="3.30.2390.20">
    <property type="entry name" value="Type VII secretion system EccB, repeat 1 domain"/>
    <property type="match status" value="1"/>
</dbReference>
<dbReference type="GO" id="GO:0005524">
    <property type="term" value="F:ATP binding"/>
    <property type="evidence" value="ECO:0007669"/>
    <property type="project" value="UniProtKB-KW"/>
</dbReference>